<dbReference type="Pfam" id="PF01636">
    <property type="entry name" value="APH"/>
    <property type="match status" value="1"/>
</dbReference>
<dbReference type="Proteomes" id="UP001501020">
    <property type="component" value="Unassembled WGS sequence"/>
</dbReference>
<dbReference type="Gene3D" id="3.90.1200.10">
    <property type="match status" value="1"/>
</dbReference>
<dbReference type="SUPFAM" id="SSF56112">
    <property type="entry name" value="Protein kinase-like (PK-like)"/>
    <property type="match status" value="1"/>
</dbReference>
<evidence type="ECO:0000256" key="3">
    <source>
        <dbReference type="ARBA" id="ARBA00022741"/>
    </source>
</evidence>
<name>A0ABP5LA20_9ACTN</name>
<dbReference type="PANTHER" id="PTHR34273:SF2">
    <property type="entry name" value="METHYLTHIORIBOSE KINASE"/>
    <property type="match status" value="1"/>
</dbReference>
<sequence>MSGTPGETAGAAVPETARSFLVEHGLVAGGETPVWTPLTGGVSSELWRVDLADRTICVKGALERLKVEGDWRAPVSRNTVEWDWLTFAATVVPGRAPEPLAHDEARGLFAMSYLPARDHPVWKARLLDGAVQQDEAAEVGSLIGRLHAASAGDRDLARRFATDGNFASLRIDPYLMATAARHPDLSGEFERIVRRTTTTRLAVVHGDVSPKNILIGPSGPVLLDAECAWYGDPAFDLAFVVNHLVLKTLVVPGRREALTASARALVDAYVRHVTWEPAGSALDRAAALLPALLLARVDGLSPVEYLDAGRQGAVRAVARKLLLGARPSALPTVIASAIDMLGSAPK</sequence>
<keyword evidence="5" id="KW-0067">ATP-binding</keyword>
<gene>
    <name evidence="7" type="ORF">GCM10009727_41400</name>
</gene>
<evidence type="ECO:0000313" key="8">
    <source>
        <dbReference type="Proteomes" id="UP001501020"/>
    </source>
</evidence>
<keyword evidence="2" id="KW-0808">Transferase</keyword>
<evidence type="ECO:0000256" key="5">
    <source>
        <dbReference type="ARBA" id="ARBA00022840"/>
    </source>
</evidence>
<dbReference type="InterPro" id="IPR011009">
    <property type="entry name" value="Kinase-like_dom_sf"/>
</dbReference>
<keyword evidence="3" id="KW-0547">Nucleotide-binding</keyword>
<reference evidence="8" key="1">
    <citation type="journal article" date="2019" name="Int. J. Syst. Evol. Microbiol.">
        <title>The Global Catalogue of Microorganisms (GCM) 10K type strain sequencing project: providing services to taxonomists for standard genome sequencing and annotation.</title>
        <authorList>
            <consortium name="The Broad Institute Genomics Platform"/>
            <consortium name="The Broad Institute Genome Sequencing Center for Infectious Disease"/>
            <person name="Wu L."/>
            <person name="Ma J."/>
        </authorList>
    </citation>
    <scope>NUCLEOTIDE SEQUENCE [LARGE SCALE GENOMIC DNA]</scope>
    <source>
        <strain evidence="8">JCM 13850</strain>
    </source>
</reference>
<comment type="similarity">
    <text evidence="1">Belongs to the methylthioribose kinase family.</text>
</comment>
<evidence type="ECO:0000256" key="1">
    <source>
        <dbReference type="ARBA" id="ARBA00010165"/>
    </source>
</evidence>
<evidence type="ECO:0000256" key="2">
    <source>
        <dbReference type="ARBA" id="ARBA00022679"/>
    </source>
</evidence>
<proteinExistence type="inferred from homology"/>
<dbReference type="Gene3D" id="3.30.200.20">
    <property type="entry name" value="Phosphorylase Kinase, domain 1"/>
    <property type="match status" value="1"/>
</dbReference>
<dbReference type="RefSeq" id="WP_344269346.1">
    <property type="nucleotide sequence ID" value="NZ_BAAAMR010000035.1"/>
</dbReference>
<dbReference type="PANTHER" id="PTHR34273">
    <property type="entry name" value="METHYLTHIORIBOSE KINASE"/>
    <property type="match status" value="1"/>
</dbReference>
<dbReference type="EMBL" id="BAAAMR010000035">
    <property type="protein sequence ID" value="GAA2142890.1"/>
    <property type="molecule type" value="Genomic_DNA"/>
</dbReference>
<keyword evidence="8" id="KW-1185">Reference proteome</keyword>
<feature type="domain" description="Aminoglycoside phosphotransferase" evidence="6">
    <location>
        <begin position="36"/>
        <end position="245"/>
    </location>
</feature>
<protein>
    <submittedName>
        <fullName evidence="7">Aminoglycoside phosphotransferase family protein</fullName>
    </submittedName>
</protein>
<comment type="caution">
    <text evidence="7">The sequence shown here is derived from an EMBL/GenBank/DDBJ whole genome shotgun (WGS) entry which is preliminary data.</text>
</comment>
<dbReference type="InterPro" id="IPR002575">
    <property type="entry name" value="Aminoglycoside_PTrfase"/>
</dbReference>
<evidence type="ECO:0000313" key="7">
    <source>
        <dbReference type="EMBL" id="GAA2142890.1"/>
    </source>
</evidence>
<evidence type="ECO:0000256" key="4">
    <source>
        <dbReference type="ARBA" id="ARBA00022777"/>
    </source>
</evidence>
<evidence type="ECO:0000259" key="6">
    <source>
        <dbReference type="Pfam" id="PF01636"/>
    </source>
</evidence>
<organism evidence="7 8">
    <name type="scientific">Actinomadura napierensis</name>
    <dbReference type="NCBI Taxonomy" id="267854"/>
    <lineage>
        <taxon>Bacteria</taxon>
        <taxon>Bacillati</taxon>
        <taxon>Actinomycetota</taxon>
        <taxon>Actinomycetes</taxon>
        <taxon>Streptosporangiales</taxon>
        <taxon>Thermomonosporaceae</taxon>
        <taxon>Actinomadura</taxon>
    </lineage>
</organism>
<accession>A0ABP5LA20</accession>
<keyword evidence="4" id="KW-0418">Kinase</keyword>